<keyword evidence="1" id="KW-0472">Membrane</keyword>
<reference evidence="3 4" key="1">
    <citation type="journal article" date="2015" name="Nature">
        <title>rRNA introns, odd ribosomes, and small enigmatic genomes across a large radiation of phyla.</title>
        <authorList>
            <person name="Brown C.T."/>
            <person name="Hug L.A."/>
            <person name="Thomas B.C."/>
            <person name="Sharon I."/>
            <person name="Castelle C.J."/>
            <person name="Singh A."/>
            <person name="Wilkins M.J."/>
            <person name="Williams K.H."/>
            <person name="Banfield J.F."/>
        </authorList>
    </citation>
    <scope>NUCLEOTIDE SEQUENCE [LARGE SCALE GENOMIC DNA]</scope>
</reference>
<dbReference type="AlphaFoldDB" id="A0A837HQH5"/>
<evidence type="ECO:0000313" key="4">
    <source>
        <dbReference type="Proteomes" id="UP000033996"/>
    </source>
</evidence>
<feature type="signal peptide" evidence="2">
    <location>
        <begin position="1"/>
        <end position="19"/>
    </location>
</feature>
<keyword evidence="1" id="KW-0812">Transmembrane</keyword>
<accession>A0A837HQH5</accession>
<protein>
    <submittedName>
        <fullName evidence="3">Uncharacterized protein</fullName>
    </submittedName>
</protein>
<evidence type="ECO:0000256" key="2">
    <source>
        <dbReference type="SAM" id="SignalP"/>
    </source>
</evidence>
<proteinExistence type="predicted"/>
<dbReference type="Proteomes" id="UP000033996">
    <property type="component" value="Unassembled WGS sequence"/>
</dbReference>
<feature type="transmembrane region" description="Helical" evidence="1">
    <location>
        <begin position="180"/>
        <end position="200"/>
    </location>
</feature>
<name>A0A837HQH5_9BACT</name>
<keyword evidence="2" id="KW-0732">Signal</keyword>
<feature type="chain" id="PRO_5032434737" evidence="2">
    <location>
        <begin position="20"/>
        <end position="211"/>
    </location>
</feature>
<dbReference type="EMBL" id="LBWL01000013">
    <property type="protein sequence ID" value="KKR08623.1"/>
    <property type="molecule type" value="Genomic_DNA"/>
</dbReference>
<organism evidence="3 4">
    <name type="scientific">Candidatus Yanofskybacteria bacterium GW2011_GWD1_39_16</name>
    <dbReference type="NCBI Taxonomy" id="1619030"/>
    <lineage>
        <taxon>Bacteria</taxon>
        <taxon>Candidatus Yanofskyibacteriota</taxon>
    </lineage>
</organism>
<sequence length="211" mass="23349">MKKIFLILLLFLSINFANGDVPSLTGYYYQFHLYYNNGVLVNDRDFKYSYDVIPGLYIQSGVQTAYPYVIEIISISGVKLTEVEFDPGVQLTGKTVGKLTVTAPYFANAKDVNIYDSQNKILISIPVSETSFCNDDKICDSDVGENYNNCPNDCTSSSLLAVTPSPSATAVPETDKTSSLLSAILYILGGLAIAGGYFGWRWYQKRNFNNT</sequence>
<evidence type="ECO:0000313" key="3">
    <source>
        <dbReference type="EMBL" id="KKR08623.1"/>
    </source>
</evidence>
<evidence type="ECO:0000256" key="1">
    <source>
        <dbReference type="SAM" id="Phobius"/>
    </source>
</evidence>
<comment type="caution">
    <text evidence="3">The sequence shown here is derived from an EMBL/GenBank/DDBJ whole genome shotgun (WGS) entry which is preliminary data.</text>
</comment>
<gene>
    <name evidence="3" type="ORF">UT35_C0013G0003</name>
</gene>
<keyword evidence="1" id="KW-1133">Transmembrane helix</keyword>